<evidence type="ECO:0000313" key="7">
    <source>
        <dbReference type="EMBL" id="PRY74823.1"/>
    </source>
</evidence>
<proteinExistence type="predicted"/>
<dbReference type="CDD" id="cd07185">
    <property type="entry name" value="OmpA_C-like"/>
    <property type="match status" value="1"/>
</dbReference>
<dbReference type="PANTHER" id="PTHR30329:SF21">
    <property type="entry name" value="LIPOPROTEIN YIAD-RELATED"/>
    <property type="match status" value="1"/>
</dbReference>
<dbReference type="RefSeq" id="WP_106359159.1">
    <property type="nucleotide sequence ID" value="NZ_PVTP01000015.1"/>
</dbReference>
<sequence>MRLSAVFIRLVAFAIAGIFSVGAARTTVSVVEERSVQGVQETLINQGYLWANVLGDGLQVIIEGQAPTEAVRFRAISAAGGIVDASRVIDNMSVADSEKIAAPEFAIEILRNDSGVSLIGLIPASTDREDLADQIRDIADGQPVTDLLEVADYPTPDNWRRALNYGFRALEMLPRSKISVNADRVIVNAISDSPEEKHRLETALARNTPDEVELSIDISAPRPVISPFTVRFGIDEDGPMFDACAADTSEAVAAIIAAASDAGYTDQVNCTLALGAPSRRWGEAVALAIKAVGDLEGGTVTIADTDVTFLAPMGTDPRKFDDVIGALENALPDAFAVTAELPVMPEATPGGPPRFTATRSPEGEVQLRGRIPDELTNTVAENFAIAKFGKGNITMGTRVVDGLPSGWSVRVLAGIEALSELSNGAVVVEPDTLEIRGNTGNEVASADISRLLIEKLGQTADFDIDVTYVKQLDPIASLPTPEECIAQISSVTADRKITFDPSSADISAGAVPLIDDIADILKKCGDLRIQVAGFTDSQGREEMNQQLSQRRADAVLTALRARRVPVSTFESIGFGEENPIADNDTEDGREANRRIEFSLIVPEPIPEEETTLEAIAEESPLPTTMLDEEATDEEEAPTEEPAEDATTE</sequence>
<dbReference type="Proteomes" id="UP000238007">
    <property type="component" value="Unassembled WGS sequence"/>
</dbReference>
<feature type="compositionally biased region" description="Acidic residues" evidence="5">
    <location>
        <begin position="626"/>
        <end position="648"/>
    </location>
</feature>
<name>A0A2T0VU78_9RHOB</name>
<dbReference type="AlphaFoldDB" id="A0A2T0VU78"/>
<comment type="caution">
    <text evidence="7">The sequence shown here is derived from an EMBL/GenBank/DDBJ whole genome shotgun (WGS) entry which is preliminary data.</text>
</comment>
<dbReference type="Gene3D" id="3.30.1330.60">
    <property type="entry name" value="OmpA-like domain"/>
    <property type="match status" value="1"/>
</dbReference>
<reference evidence="7 8" key="1">
    <citation type="submission" date="2018-03" db="EMBL/GenBank/DDBJ databases">
        <title>Genomic Encyclopedia of Archaeal and Bacterial Type Strains, Phase II (KMG-II): from individual species to whole genera.</title>
        <authorList>
            <person name="Goeker M."/>
        </authorList>
    </citation>
    <scope>NUCLEOTIDE SEQUENCE [LARGE SCALE GENOMIC DNA]</scope>
    <source>
        <strain evidence="7 8">DSM 101533</strain>
    </source>
</reference>
<evidence type="ECO:0000313" key="8">
    <source>
        <dbReference type="Proteomes" id="UP000238007"/>
    </source>
</evidence>
<dbReference type="Gene3D" id="3.40.1520.20">
    <property type="match status" value="2"/>
</dbReference>
<dbReference type="Pfam" id="PF00691">
    <property type="entry name" value="OmpA"/>
    <property type="match status" value="1"/>
</dbReference>
<feature type="region of interest" description="Disordered" evidence="5">
    <location>
        <begin position="614"/>
        <end position="648"/>
    </location>
</feature>
<dbReference type="Pfam" id="PF04972">
    <property type="entry name" value="BON"/>
    <property type="match status" value="1"/>
</dbReference>
<keyword evidence="2 4" id="KW-0472">Membrane</keyword>
<evidence type="ECO:0000256" key="2">
    <source>
        <dbReference type="ARBA" id="ARBA00023136"/>
    </source>
</evidence>
<comment type="subcellular location">
    <subcellularLocation>
        <location evidence="1">Cell outer membrane</location>
    </subcellularLocation>
</comment>
<dbReference type="GO" id="GO:0009279">
    <property type="term" value="C:cell outer membrane"/>
    <property type="evidence" value="ECO:0007669"/>
    <property type="project" value="UniProtKB-SubCell"/>
</dbReference>
<feature type="domain" description="OmpA-like" evidence="6">
    <location>
        <begin position="486"/>
        <end position="603"/>
    </location>
</feature>
<dbReference type="OrthoDB" id="5525824at2"/>
<dbReference type="InterPro" id="IPR007055">
    <property type="entry name" value="BON_dom"/>
</dbReference>
<evidence type="ECO:0000256" key="5">
    <source>
        <dbReference type="SAM" id="MobiDB-lite"/>
    </source>
</evidence>
<evidence type="ECO:0000256" key="1">
    <source>
        <dbReference type="ARBA" id="ARBA00004442"/>
    </source>
</evidence>
<dbReference type="PANTHER" id="PTHR30329">
    <property type="entry name" value="STATOR ELEMENT OF FLAGELLAR MOTOR COMPLEX"/>
    <property type="match status" value="1"/>
</dbReference>
<evidence type="ECO:0000259" key="6">
    <source>
        <dbReference type="PROSITE" id="PS51123"/>
    </source>
</evidence>
<keyword evidence="8" id="KW-1185">Reference proteome</keyword>
<dbReference type="SUPFAM" id="SSF103088">
    <property type="entry name" value="OmpA-like"/>
    <property type="match status" value="1"/>
</dbReference>
<protein>
    <submittedName>
        <fullName evidence="7">OOP family OmpA-OmpF porin</fullName>
    </submittedName>
</protein>
<keyword evidence="3" id="KW-0998">Cell outer membrane</keyword>
<gene>
    <name evidence="7" type="ORF">CLV80_11564</name>
</gene>
<evidence type="ECO:0000256" key="3">
    <source>
        <dbReference type="ARBA" id="ARBA00023237"/>
    </source>
</evidence>
<dbReference type="EMBL" id="PVTP01000015">
    <property type="protein sequence ID" value="PRY74823.1"/>
    <property type="molecule type" value="Genomic_DNA"/>
</dbReference>
<dbReference type="PRINTS" id="PR01021">
    <property type="entry name" value="OMPADOMAIN"/>
</dbReference>
<evidence type="ECO:0000256" key="4">
    <source>
        <dbReference type="PROSITE-ProRule" id="PRU00473"/>
    </source>
</evidence>
<dbReference type="InterPro" id="IPR006665">
    <property type="entry name" value="OmpA-like"/>
</dbReference>
<dbReference type="InterPro" id="IPR036737">
    <property type="entry name" value="OmpA-like_sf"/>
</dbReference>
<dbReference type="InterPro" id="IPR050330">
    <property type="entry name" value="Bact_OuterMem_StrucFunc"/>
</dbReference>
<organism evidence="7 8">
    <name type="scientific">Yoonia maritima</name>
    <dbReference type="NCBI Taxonomy" id="1435347"/>
    <lineage>
        <taxon>Bacteria</taxon>
        <taxon>Pseudomonadati</taxon>
        <taxon>Pseudomonadota</taxon>
        <taxon>Alphaproteobacteria</taxon>
        <taxon>Rhodobacterales</taxon>
        <taxon>Paracoccaceae</taxon>
        <taxon>Yoonia</taxon>
    </lineage>
</organism>
<accession>A0A2T0VU78</accession>
<dbReference type="InterPro" id="IPR006664">
    <property type="entry name" value="OMP_bac"/>
</dbReference>
<dbReference type="PROSITE" id="PS51123">
    <property type="entry name" value="OMPA_2"/>
    <property type="match status" value="1"/>
</dbReference>